<keyword evidence="7" id="KW-1185">Reference proteome</keyword>
<keyword evidence="4" id="KW-0443">Lipid metabolism</keyword>
<name>A0A1X7RH02_ZYMT9</name>
<protein>
    <recommendedName>
        <fullName evidence="1">1-alkyl-2-acetylglycerophosphocholine esterase</fullName>
        <ecNumber evidence="1">3.1.1.47</ecNumber>
    </recommendedName>
</protein>
<sequence length="649" mass="72382">MPNKSDPTLTSGAAQASVPTAKKPKPRSPRSLRDKSLLLGRALPPYTGPYAVGTMEIEVPALHPRTFSHITRKKQHILQLETVLMTVYYPACTVWEDLPKGGGVRGGKPSRELWLGRPRVEVAKGYGRFAGVGSLAAVGFLPTAFTKLPAFRNAQIAEHWAPEVDVKSSGGEAGEEEVGPPPEGAGEKPVFPLIMFSHGLGGTRTMYSSVCGEFASYGFVVCAVEHRDGSGPRTWVNHARSGEGTVEDLEKRGMVDLSAEERRKGYSKVDYIFPKNNPMDTAPNNEKGVDAELRQNQIDMRLAELEEAYGVMCEIEGGRGDGIAKRNLRRRGFKGSSRHGLTGVDWPRWKGRFRTDHVTACGHSFGAATCVEMLRHDDRFNYISQGIIYDIWGAGTRPADGDAPHHRIHAPIIAINSEAFTYWHSNFELVESLVKEAQSAPHRCPAWLLTLRGTVHVSQSDFSLLYPNVCSFFLKMVANPRRALDLNINASLEFLSHILPTELAQVNRAYKNENLLEANLSPLERIPSAFMHRPKKEKYIAAKLQIKHEWLYRLSPQMFRSLKRRDAQRKGHGPEAGDEVWLHMKPDWQTIEDYLGRFPDMSAEAKEEIREKFPESHEEAEVDDPVQPAKPPSGHDAAFTQEGKEEKPS</sequence>
<keyword evidence="3" id="KW-0442">Lipid degradation</keyword>
<dbReference type="Gene3D" id="3.40.50.1820">
    <property type="entry name" value="alpha/beta hydrolase"/>
    <property type="match status" value="1"/>
</dbReference>
<dbReference type="SUPFAM" id="SSF53474">
    <property type="entry name" value="alpha/beta-Hydrolases"/>
    <property type="match status" value="1"/>
</dbReference>
<evidence type="ECO:0000313" key="6">
    <source>
        <dbReference type="EMBL" id="SMQ46685.1"/>
    </source>
</evidence>
<dbReference type="EC" id="3.1.1.47" evidence="1"/>
<evidence type="ECO:0000256" key="2">
    <source>
        <dbReference type="ARBA" id="ARBA00022801"/>
    </source>
</evidence>
<dbReference type="STRING" id="1276538.A0A1X7RH02"/>
<feature type="region of interest" description="Disordered" evidence="5">
    <location>
        <begin position="1"/>
        <end position="34"/>
    </location>
</feature>
<evidence type="ECO:0000256" key="3">
    <source>
        <dbReference type="ARBA" id="ARBA00022963"/>
    </source>
</evidence>
<dbReference type="Proteomes" id="UP000215127">
    <property type="component" value="Chromosome 1"/>
</dbReference>
<dbReference type="GO" id="GO:0016042">
    <property type="term" value="P:lipid catabolic process"/>
    <property type="evidence" value="ECO:0007669"/>
    <property type="project" value="UniProtKB-KW"/>
</dbReference>
<organism evidence="6 7">
    <name type="scientific">Zymoseptoria tritici (strain ST99CH_3D7)</name>
    <dbReference type="NCBI Taxonomy" id="1276538"/>
    <lineage>
        <taxon>Eukaryota</taxon>
        <taxon>Fungi</taxon>
        <taxon>Dikarya</taxon>
        <taxon>Ascomycota</taxon>
        <taxon>Pezizomycotina</taxon>
        <taxon>Dothideomycetes</taxon>
        <taxon>Dothideomycetidae</taxon>
        <taxon>Mycosphaerellales</taxon>
        <taxon>Mycosphaerellaceae</taxon>
        <taxon>Zymoseptoria</taxon>
    </lineage>
</organism>
<accession>A0A1X7RH02</accession>
<dbReference type="Pfam" id="PF03403">
    <property type="entry name" value="PAF-AH_p_II"/>
    <property type="match status" value="1"/>
</dbReference>
<keyword evidence="2" id="KW-0378">Hydrolase</keyword>
<dbReference type="EMBL" id="LT853692">
    <property type="protein sequence ID" value="SMQ46685.1"/>
    <property type="molecule type" value="Genomic_DNA"/>
</dbReference>
<evidence type="ECO:0000256" key="4">
    <source>
        <dbReference type="ARBA" id="ARBA00023098"/>
    </source>
</evidence>
<evidence type="ECO:0000313" key="7">
    <source>
        <dbReference type="Proteomes" id="UP000215127"/>
    </source>
</evidence>
<gene>
    <name evidence="6" type="ORF">ZT3D7_G1831</name>
</gene>
<feature type="compositionally biased region" description="Polar residues" evidence="5">
    <location>
        <begin position="1"/>
        <end position="18"/>
    </location>
</feature>
<dbReference type="GO" id="GO:0003847">
    <property type="term" value="F:1-alkyl-2-acetylglycerophosphocholine esterase activity"/>
    <property type="evidence" value="ECO:0007669"/>
    <property type="project" value="UniProtKB-EC"/>
</dbReference>
<feature type="region of interest" description="Disordered" evidence="5">
    <location>
        <begin position="164"/>
        <end position="186"/>
    </location>
</feature>
<evidence type="ECO:0000256" key="1">
    <source>
        <dbReference type="ARBA" id="ARBA00013201"/>
    </source>
</evidence>
<reference evidence="6 7" key="1">
    <citation type="submission" date="2016-06" db="EMBL/GenBank/DDBJ databases">
        <authorList>
            <person name="Kjaerup R.B."/>
            <person name="Dalgaard T.S."/>
            <person name="Juul-Madsen H.R."/>
        </authorList>
    </citation>
    <scope>NUCLEOTIDE SEQUENCE [LARGE SCALE GENOMIC DNA]</scope>
</reference>
<dbReference type="AlphaFoldDB" id="A0A1X7RH02"/>
<proteinExistence type="predicted"/>
<feature type="region of interest" description="Disordered" evidence="5">
    <location>
        <begin position="605"/>
        <end position="649"/>
    </location>
</feature>
<dbReference type="PANTHER" id="PTHR10272:SF0">
    <property type="entry name" value="PLATELET-ACTIVATING FACTOR ACETYLHYDROLASE"/>
    <property type="match status" value="1"/>
</dbReference>
<dbReference type="InterPro" id="IPR029058">
    <property type="entry name" value="AB_hydrolase_fold"/>
</dbReference>
<feature type="compositionally biased region" description="Basic and acidic residues" evidence="5">
    <location>
        <begin position="605"/>
        <end position="619"/>
    </location>
</feature>
<evidence type="ECO:0000256" key="5">
    <source>
        <dbReference type="SAM" id="MobiDB-lite"/>
    </source>
</evidence>
<dbReference type="PANTHER" id="PTHR10272">
    <property type="entry name" value="PLATELET-ACTIVATING FACTOR ACETYLHYDROLASE"/>
    <property type="match status" value="1"/>
</dbReference>